<organism evidence="2 3">
    <name type="scientific">Mucuna pruriens</name>
    <name type="common">Velvet bean</name>
    <name type="synonym">Dolichos pruriens</name>
    <dbReference type="NCBI Taxonomy" id="157652"/>
    <lineage>
        <taxon>Eukaryota</taxon>
        <taxon>Viridiplantae</taxon>
        <taxon>Streptophyta</taxon>
        <taxon>Embryophyta</taxon>
        <taxon>Tracheophyta</taxon>
        <taxon>Spermatophyta</taxon>
        <taxon>Magnoliopsida</taxon>
        <taxon>eudicotyledons</taxon>
        <taxon>Gunneridae</taxon>
        <taxon>Pentapetalae</taxon>
        <taxon>rosids</taxon>
        <taxon>fabids</taxon>
        <taxon>Fabales</taxon>
        <taxon>Fabaceae</taxon>
        <taxon>Papilionoideae</taxon>
        <taxon>50 kb inversion clade</taxon>
        <taxon>NPAAA clade</taxon>
        <taxon>indigoferoid/millettioid clade</taxon>
        <taxon>Phaseoleae</taxon>
        <taxon>Mucuna</taxon>
    </lineage>
</organism>
<protein>
    <submittedName>
        <fullName evidence="2">Uncharacterized protein</fullName>
    </submittedName>
</protein>
<feature type="region of interest" description="Disordered" evidence="1">
    <location>
        <begin position="33"/>
        <end position="53"/>
    </location>
</feature>
<reference evidence="2" key="1">
    <citation type="submission" date="2018-05" db="EMBL/GenBank/DDBJ databases">
        <title>Draft genome of Mucuna pruriens seed.</title>
        <authorList>
            <person name="Nnadi N.E."/>
            <person name="Vos R."/>
            <person name="Hasami M.H."/>
            <person name="Devisetty U.K."/>
            <person name="Aguiy J.C."/>
        </authorList>
    </citation>
    <scope>NUCLEOTIDE SEQUENCE [LARGE SCALE GENOMIC DNA]</scope>
    <source>
        <strain evidence="2">JCA_2017</strain>
    </source>
</reference>
<evidence type="ECO:0000256" key="1">
    <source>
        <dbReference type="SAM" id="MobiDB-lite"/>
    </source>
</evidence>
<keyword evidence="3" id="KW-1185">Reference proteome</keyword>
<dbReference type="Proteomes" id="UP000257109">
    <property type="component" value="Unassembled WGS sequence"/>
</dbReference>
<feature type="non-terminal residue" evidence="2">
    <location>
        <position position="1"/>
    </location>
</feature>
<evidence type="ECO:0000313" key="2">
    <source>
        <dbReference type="EMBL" id="RDX84071.1"/>
    </source>
</evidence>
<accession>A0A371G0L8</accession>
<dbReference type="AlphaFoldDB" id="A0A371G0L8"/>
<evidence type="ECO:0000313" key="3">
    <source>
        <dbReference type="Proteomes" id="UP000257109"/>
    </source>
</evidence>
<proteinExistence type="predicted"/>
<comment type="caution">
    <text evidence="2">The sequence shown here is derived from an EMBL/GenBank/DDBJ whole genome shotgun (WGS) entry which is preliminary data.</text>
</comment>
<dbReference type="EMBL" id="QJKJ01007161">
    <property type="protein sequence ID" value="RDX84071.1"/>
    <property type="molecule type" value="Genomic_DNA"/>
</dbReference>
<name>A0A371G0L8_MUCPR</name>
<gene>
    <name evidence="2" type="ORF">CR513_34938</name>
</gene>
<sequence>MSITKNQAVSSFRSEEGALQRLMPALASLQQRSEEQARMIEETKKRQEEAERCHEEELKLSSVIIQEGEGKQRPIYYVSKALQGAE</sequence>